<sequence>MHKNIHVHLYKITIEYTRTLLYNTVRNKENKDIKERLEER</sequence>
<accession>A0A8S5RIR3</accession>
<name>A0A8S5RIR3_9VIRU</name>
<proteinExistence type="predicted"/>
<protein>
    <submittedName>
        <fullName evidence="1">Uncharacterized protein</fullName>
    </submittedName>
</protein>
<dbReference type="EMBL" id="BK059106">
    <property type="protein sequence ID" value="DAE31271.1"/>
    <property type="molecule type" value="Genomic_DNA"/>
</dbReference>
<reference evidence="1" key="1">
    <citation type="journal article" date="2021" name="Proc. Natl. Acad. Sci. U.S.A.">
        <title>A Catalog of Tens of Thousands of Viruses from Human Metagenomes Reveals Hidden Associations with Chronic Diseases.</title>
        <authorList>
            <person name="Tisza M.J."/>
            <person name="Buck C.B."/>
        </authorList>
    </citation>
    <scope>NUCLEOTIDE SEQUENCE</scope>
    <source>
        <strain evidence="1">CtHG14</strain>
    </source>
</reference>
<organism evidence="1">
    <name type="scientific">virus sp. ctHG14</name>
    <dbReference type="NCBI Taxonomy" id="2827626"/>
    <lineage>
        <taxon>Viruses</taxon>
    </lineage>
</organism>
<evidence type="ECO:0000313" key="1">
    <source>
        <dbReference type="EMBL" id="DAE31271.1"/>
    </source>
</evidence>